<evidence type="ECO:0000313" key="3">
    <source>
        <dbReference type="Proteomes" id="UP001603857"/>
    </source>
</evidence>
<feature type="region of interest" description="Disordered" evidence="1">
    <location>
        <begin position="179"/>
        <end position="199"/>
    </location>
</feature>
<gene>
    <name evidence="2" type="ORF">Fmac_002098</name>
</gene>
<dbReference type="AlphaFoldDB" id="A0ABD1NJR7"/>
<evidence type="ECO:0000313" key="2">
    <source>
        <dbReference type="EMBL" id="KAL2348098.1"/>
    </source>
</evidence>
<dbReference type="EMBL" id="JBGMDY010000001">
    <property type="protein sequence ID" value="KAL2348098.1"/>
    <property type="molecule type" value="Genomic_DNA"/>
</dbReference>
<accession>A0ABD1NJR7</accession>
<evidence type="ECO:0000256" key="1">
    <source>
        <dbReference type="SAM" id="MobiDB-lite"/>
    </source>
</evidence>
<name>A0ABD1NJR7_9FABA</name>
<proteinExistence type="predicted"/>
<comment type="caution">
    <text evidence="2">The sequence shown here is derived from an EMBL/GenBank/DDBJ whole genome shotgun (WGS) entry which is preliminary data.</text>
</comment>
<reference evidence="2 3" key="1">
    <citation type="submission" date="2024-08" db="EMBL/GenBank/DDBJ databases">
        <title>Insights into the chromosomal genome structure of Flemingia macrophylla.</title>
        <authorList>
            <person name="Ding Y."/>
            <person name="Zhao Y."/>
            <person name="Bi W."/>
            <person name="Wu M."/>
            <person name="Zhao G."/>
            <person name="Gong Y."/>
            <person name="Li W."/>
            <person name="Zhang P."/>
        </authorList>
    </citation>
    <scope>NUCLEOTIDE SEQUENCE [LARGE SCALE GENOMIC DNA]</scope>
    <source>
        <strain evidence="2">DYQJB</strain>
        <tissue evidence="2">Leaf</tissue>
    </source>
</reference>
<keyword evidence="3" id="KW-1185">Reference proteome</keyword>
<organism evidence="2 3">
    <name type="scientific">Flemingia macrophylla</name>
    <dbReference type="NCBI Taxonomy" id="520843"/>
    <lineage>
        <taxon>Eukaryota</taxon>
        <taxon>Viridiplantae</taxon>
        <taxon>Streptophyta</taxon>
        <taxon>Embryophyta</taxon>
        <taxon>Tracheophyta</taxon>
        <taxon>Spermatophyta</taxon>
        <taxon>Magnoliopsida</taxon>
        <taxon>eudicotyledons</taxon>
        <taxon>Gunneridae</taxon>
        <taxon>Pentapetalae</taxon>
        <taxon>rosids</taxon>
        <taxon>fabids</taxon>
        <taxon>Fabales</taxon>
        <taxon>Fabaceae</taxon>
        <taxon>Papilionoideae</taxon>
        <taxon>50 kb inversion clade</taxon>
        <taxon>NPAAA clade</taxon>
        <taxon>indigoferoid/millettioid clade</taxon>
        <taxon>Phaseoleae</taxon>
        <taxon>Flemingia</taxon>
    </lineage>
</organism>
<protein>
    <submittedName>
        <fullName evidence="2">Uncharacterized protein</fullName>
    </submittedName>
</protein>
<dbReference type="Proteomes" id="UP001603857">
    <property type="component" value="Unassembled WGS sequence"/>
</dbReference>
<sequence>MLLVVESCIGISNNDGTSEEVSILGHVISREDIGVDPSGVEVVLKWEIPRLAIEIHVRNYLNHDLELAIAVLALKIWRHYLYGSKFESTPSADDASDNDVLFKHLVRTLFCFIVGVSALGAFHAPPPTFSIVVLWSFSGKRGAKKDKAKGHVYSNCTNRLLETVSFLLKVVDEARNGNEDANEADKLDEGGGDLESDREGDASFAKLMLLS</sequence>